<evidence type="ECO:0000259" key="4">
    <source>
        <dbReference type="Pfam" id="PF13399"/>
    </source>
</evidence>
<sequence length="486" mass="54484">MNNVNFLHKNNFEEPFEEKPKKSRKKWLFLLFTIIFLSFTIYGYNYAQQIRDSLNPLDYNETTLEPKKPEGILQKIAYLLFKPEAKLAGQKEDRINVLLLGMGGPGHDGPYLTDTIMIVSIEPSTNDVAFISIPRDLGVNIDNYGVRKINSANSIGETKQANWGGAYATEIISKTFDIDIPYYVRIDFQAFSEIIDEVGGVRVDVDTPFTDYLYPTDNDLYQTVTFTKGTQTMDGETALKYSRSRHGNNGEGSDFARAKRQQKIIQALKDKILSFSTLTNPVKIKKIMDDLEKHMTTNMQFDEILSFVRMAKEVQNDSVKHLVLDNSVNGYLNSYTGIDGAFLLGPKTGNFDNINNAIKNIFTDESLTKVEEYNTDTIEQDAPKLDGATIEIQNGSWQAGLAARLKQRLLDEKFYVEDVGNVDVSLKPISVSAIYTNPTSSKDLSIIVKALEKELHITSAGILPTNISPIANSTDIVIVLGDDFVE</sequence>
<evidence type="ECO:0000256" key="1">
    <source>
        <dbReference type="ARBA" id="ARBA00006068"/>
    </source>
</evidence>
<feature type="domain" description="Cell envelope-related transcriptional attenuator" evidence="3">
    <location>
        <begin position="113"/>
        <end position="273"/>
    </location>
</feature>
<organism evidence="5 6">
    <name type="scientific">Candidatus Magasanikbacteria bacterium CG_4_10_14_0_2_um_filter_33_14</name>
    <dbReference type="NCBI Taxonomy" id="1974636"/>
    <lineage>
        <taxon>Bacteria</taxon>
        <taxon>Candidatus Magasanikiibacteriota</taxon>
    </lineage>
</organism>
<accession>A0A2M7VBB7</accession>
<keyword evidence="2" id="KW-0812">Transmembrane</keyword>
<evidence type="ECO:0008006" key="7">
    <source>
        <dbReference type="Google" id="ProtNLM"/>
    </source>
</evidence>
<evidence type="ECO:0000256" key="2">
    <source>
        <dbReference type="SAM" id="Phobius"/>
    </source>
</evidence>
<dbReference type="Proteomes" id="UP000231453">
    <property type="component" value="Unassembled WGS sequence"/>
</dbReference>
<dbReference type="EMBL" id="PFPL01000025">
    <property type="protein sequence ID" value="PIZ96361.1"/>
    <property type="molecule type" value="Genomic_DNA"/>
</dbReference>
<comment type="similarity">
    <text evidence="1">Belongs to the LytR/CpsA/Psr (LCP) family.</text>
</comment>
<dbReference type="InterPro" id="IPR050922">
    <property type="entry name" value="LytR/CpsA/Psr_CW_biosynth"/>
</dbReference>
<evidence type="ECO:0000313" key="6">
    <source>
        <dbReference type="Proteomes" id="UP000231453"/>
    </source>
</evidence>
<keyword evidence="2" id="KW-1133">Transmembrane helix</keyword>
<dbReference type="NCBIfam" id="TIGR00350">
    <property type="entry name" value="lytR_cpsA_psr"/>
    <property type="match status" value="1"/>
</dbReference>
<dbReference type="Pfam" id="PF03816">
    <property type="entry name" value="LytR_cpsA_psr"/>
    <property type="match status" value="1"/>
</dbReference>
<protein>
    <recommendedName>
        <fullName evidence="7">Cell envelope-related transcriptional attenuator domain-containing protein</fullName>
    </recommendedName>
</protein>
<dbReference type="PANTHER" id="PTHR33392:SF6">
    <property type="entry name" value="POLYISOPRENYL-TEICHOIC ACID--PEPTIDOGLYCAN TEICHOIC ACID TRANSFERASE TAGU"/>
    <property type="match status" value="1"/>
</dbReference>
<dbReference type="Pfam" id="PF13399">
    <property type="entry name" value="LytR_C"/>
    <property type="match status" value="1"/>
</dbReference>
<keyword evidence="2" id="KW-0472">Membrane</keyword>
<comment type="caution">
    <text evidence="5">The sequence shown here is derived from an EMBL/GenBank/DDBJ whole genome shotgun (WGS) entry which is preliminary data.</text>
</comment>
<dbReference type="Gene3D" id="3.30.70.2390">
    <property type="match status" value="1"/>
</dbReference>
<dbReference type="InterPro" id="IPR004474">
    <property type="entry name" value="LytR_CpsA_psr"/>
</dbReference>
<evidence type="ECO:0000259" key="3">
    <source>
        <dbReference type="Pfam" id="PF03816"/>
    </source>
</evidence>
<name>A0A2M7VBB7_9BACT</name>
<feature type="domain" description="LytR/CpsA/Psr regulator C-terminal" evidence="4">
    <location>
        <begin position="389"/>
        <end position="484"/>
    </location>
</feature>
<evidence type="ECO:0000313" key="5">
    <source>
        <dbReference type="EMBL" id="PIZ96361.1"/>
    </source>
</evidence>
<dbReference type="AlphaFoldDB" id="A0A2M7VBB7"/>
<dbReference type="InterPro" id="IPR027381">
    <property type="entry name" value="LytR/CpsA/Psr_C"/>
</dbReference>
<proteinExistence type="inferred from homology"/>
<gene>
    <name evidence="5" type="ORF">COX80_01540</name>
</gene>
<dbReference type="Gene3D" id="3.40.630.190">
    <property type="entry name" value="LCP protein"/>
    <property type="match status" value="1"/>
</dbReference>
<reference evidence="6" key="1">
    <citation type="submission" date="2017-09" db="EMBL/GenBank/DDBJ databases">
        <title>Depth-based differentiation of microbial function through sediment-hosted aquifers and enrichment of novel symbionts in the deep terrestrial subsurface.</title>
        <authorList>
            <person name="Probst A.J."/>
            <person name="Ladd B."/>
            <person name="Jarett J.K."/>
            <person name="Geller-Mcgrath D.E."/>
            <person name="Sieber C.M.K."/>
            <person name="Emerson J.B."/>
            <person name="Anantharaman K."/>
            <person name="Thomas B.C."/>
            <person name="Malmstrom R."/>
            <person name="Stieglmeier M."/>
            <person name="Klingl A."/>
            <person name="Woyke T."/>
            <person name="Ryan C.M."/>
            <person name="Banfield J.F."/>
        </authorList>
    </citation>
    <scope>NUCLEOTIDE SEQUENCE [LARGE SCALE GENOMIC DNA]</scope>
</reference>
<feature type="transmembrane region" description="Helical" evidence="2">
    <location>
        <begin position="27"/>
        <end position="47"/>
    </location>
</feature>
<dbReference type="PANTHER" id="PTHR33392">
    <property type="entry name" value="POLYISOPRENYL-TEICHOIC ACID--PEPTIDOGLYCAN TEICHOIC ACID TRANSFERASE TAGU"/>
    <property type="match status" value="1"/>
</dbReference>